<accession>A0ABT0W959</accession>
<evidence type="ECO:0000256" key="5">
    <source>
        <dbReference type="ARBA" id="ARBA00022692"/>
    </source>
</evidence>
<dbReference type="Gene3D" id="1.20.1720.10">
    <property type="entry name" value="Multidrug resistance protein D"/>
    <property type="match status" value="1"/>
</dbReference>
<feature type="transmembrane region" description="Helical" evidence="8">
    <location>
        <begin position="100"/>
        <end position="118"/>
    </location>
</feature>
<dbReference type="EMBL" id="JAMQCR010000001">
    <property type="protein sequence ID" value="MCM2532610.1"/>
    <property type="molecule type" value="Genomic_DNA"/>
</dbReference>
<feature type="transmembrane region" description="Helical" evidence="8">
    <location>
        <begin position="195"/>
        <end position="212"/>
    </location>
</feature>
<reference evidence="10 11" key="1">
    <citation type="submission" date="2022-06" db="EMBL/GenBank/DDBJ databases">
        <authorList>
            <person name="Jeon C.O."/>
        </authorList>
    </citation>
    <scope>NUCLEOTIDE SEQUENCE [LARGE SCALE GENOMIC DNA]</scope>
    <source>
        <strain evidence="10 11">KCTC 13943</strain>
    </source>
</reference>
<dbReference type="Proteomes" id="UP001523262">
    <property type="component" value="Unassembled WGS sequence"/>
</dbReference>
<feature type="transmembrane region" description="Helical" evidence="8">
    <location>
        <begin position="67"/>
        <end position="88"/>
    </location>
</feature>
<evidence type="ECO:0000256" key="8">
    <source>
        <dbReference type="SAM" id="Phobius"/>
    </source>
</evidence>
<keyword evidence="11" id="KW-1185">Reference proteome</keyword>
<feature type="transmembrane region" description="Helical" evidence="8">
    <location>
        <begin position="130"/>
        <end position="149"/>
    </location>
</feature>
<keyword evidence="4" id="KW-1003">Cell membrane</keyword>
<comment type="caution">
    <text evidence="10">The sequence shown here is derived from an EMBL/GenBank/DDBJ whole genome shotgun (WGS) entry which is preliminary data.</text>
</comment>
<organism evidence="10 11">
    <name type="scientific">Neobacillus pocheonensis</name>
    <dbReference type="NCBI Taxonomy" id="363869"/>
    <lineage>
        <taxon>Bacteria</taxon>
        <taxon>Bacillati</taxon>
        <taxon>Bacillota</taxon>
        <taxon>Bacilli</taxon>
        <taxon>Bacillales</taxon>
        <taxon>Bacillaceae</taxon>
        <taxon>Neobacillus</taxon>
    </lineage>
</organism>
<evidence type="ECO:0000313" key="11">
    <source>
        <dbReference type="Proteomes" id="UP001523262"/>
    </source>
</evidence>
<dbReference type="NCBIfam" id="TIGR00711">
    <property type="entry name" value="efflux_EmrB"/>
    <property type="match status" value="1"/>
</dbReference>
<dbReference type="InterPro" id="IPR011701">
    <property type="entry name" value="MFS"/>
</dbReference>
<evidence type="ECO:0000256" key="4">
    <source>
        <dbReference type="ARBA" id="ARBA00022475"/>
    </source>
</evidence>
<dbReference type="InterPro" id="IPR036259">
    <property type="entry name" value="MFS_trans_sf"/>
</dbReference>
<protein>
    <submittedName>
        <fullName evidence="10">DHA2 family efflux MFS transporter permease subunit</fullName>
    </submittedName>
</protein>
<evidence type="ECO:0000256" key="1">
    <source>
        <dbReference type="ARBA" id="ARBA00004651"/>
    </source>
</evidence>
<dbReference type="InterPro" id="IPR020846">
    <property type="entry name" value="MFS_dom"/>
</dbReference>
<evidence type="ECO:0000313" key="10">
    <source>
        <dbReference type="EMBL" id="MCM2532610.1"/>
    </source>
</evidence>
<dbReference type="PANTHER" id="PTHR42718">
    <property type="entry name" value="MAJOR FACILITATOR SUPERFAMILY MULTIDRUG TRANSPORTER MFSC"/>
    <property type="match status" value="1"/>
</dbReference>
<evidence type="ECO:0000259" key="9">
    <source>
        <dbReference type="PROSITE" id="PS50850"/>
    </source>
</evidence>
<name>A0ABT0W959_9BACI</name>
<feature type="transmembrane region" description="Helical" evidence="8">
    <location>
        <begin position="233"/>
        <end position="254"/>
    </location>
</feature>
<feature type="transmembrane region" description="Helical" evidence="8">
    <location>
        <begin position="161"/>
        <end position="180"/>
    </location>
</feature>
<feature type="transmembrane region" description="Helical" evidence="8">
    <location>
        <begin position="12"/>
        <end position="33"/>
    </location>
</feature>
<evidence type="ECO:0000256" key="2">
    <source>
        <dbReference type="ARBA" id="ARBA00008537"/>
    </source>
</evidence>
<evidence type="ECO:0000256" key="6">
    <source>
        <dbReference type="ARBA" id="ARBA00022989"/>
    </source>
</evidence>
<proteinExistence type="inferred from homology"/>
<feature type="transmembrane region" description="Helical" evidence="8">
    <location>
        <begin position="42"/>
        <end position="61"/>
    </location>
</feature>
<evidence type="ECO:0000256" key="3">
    <source>
        <dbReference type="ARBA" id="ARBA00022448"/>
    </source>
</evidence>
<keyword evidence="7 8" id="KW-0472">Membrane</keyword>
<keyword evidence="3" id="KW-0813">Transport</keyword>
<keyword evidence="6 8" id="KW-1133">Transmembrane helix</keyword>
<keyword evidence="5 8" id="KW-0812">Transmembrane</keyword>
<dbReference type="PANTHER" id="PTHR42718:SF9">
    <property type="entry name" value="MAJOR FACILITATOR SUPERFAMILY MULTIDRUG TRANSPORTER MFSC"/>
    <property type="match status" value="1"/>
</dbReference>
<dbReference type="InterPro" id="IPR004638">
    <property type="entry name" value="EmrB-like"/>
</dbReference>
<dbReference type="SUPFAM" id="SSF103473">
    <property type="entry name" value="MFS general substrate transporter"/>
    <property type="match status" value="1"/>
</dbReference>
<gene>
    <name evidence="10" type="ORF">NDK43_09710</name>
</gene>
<comment type="subcellular location">
    <subcellularLocation>
        <location evidence="1">Cell membrane</location>
        <topology evidence="1">Multi-pass membrane protein</topology>
    </subcellularLocation>
</comment>
<evidence type="ECO:0000256" key="7">
    <source>
        <dbReference type="ARBA" id="ARBA00023136"/>
    </source>
</evidence>
<dbReference type="Pfam" id="PF07690">
    <property type="entry name" value="MFS_1"/>
    <property type="match status" value="1"/>
</dbReference>
<sequence length="283" mass="30998">MEAALSASTDQIQWVVTAYMLVLGMLIPISGWLTDKFGAKKLFLFALTTFTIGSALCGVAWNLDSIIIFRVVQALGGALMQPVAMAMIFRIYPPERRGTVIGLFGIAMMAAPAFGPALSGYLVEYWSWRFIFYINVPIGIGAVILGALMMHEFPHEAKGKFDVLGFIFTVIGFGSLLYGFNQVSSNGWGSTEVESLLSVGVVCLIILVIVELKVKNPMINLQVFKSYQFNMSLVLISIVSISMFVGIFFLPIYLQNIRGFSAVRTGLFMTPAALASGHYANQR</sequence>
<feature type="domain" description="Major facilitator superfamily (MFS) profile" evidence="9">
    <location>
        <begin position="1"/>
        <end position="283"/>
    </location>
</feature>
<dbReference type="PROSITE" id="PS50850">
    <property type="entry name" value="MFS"/>
    <property type="match status" value="1"/>
</dbReference>
<comment type="similarity">
    <text evidence="2">Belongs to the major facilitator superfamily. EmrB family.</text>
</comment>